<evidence type="ECO:0000313" key="2">
    <source>
        <dbReference type="Proteomes" id="UP000639772"/>
    </source>
</evidence>
<dbReference type="EMBL" id="JADCNM010000010">
    <property type="protein sequence ID" value="KAG0465382.1"/>
    <property type="molecule type" value="Genomic_DNA"/>
</dbReference>
<sequence>MQAFESSHQGIFVKDLHTQEYVSTKSSQFKVPKGSKGLEHYWRTLAHQATLRLCPSYPLIHPDALKDGVSSTTSARRDNGARRMVELFGFPCVQKAESKPFLIKTALSSKAT</sequence>
<organism evidence="1 2">
    <name type="scientific">Vanilla planifolia</name>
    <name type="common">Vanilla</name>
    <dbReference type="NCBI Taxonomy" id="51239"/>
    <lineage>
        <taxon>Eukaryota</taxon>
        <taxon>Viridiplantae</taxon>
        <taxon>Streptophyta</taxon>
        <taxon>Embryophyta</taxon>
        <taxon>Tracheophyta</taxon>
        <taxon>Spermatophyta</taxon>
        <taxon>Magnoliopsida</taxon>
        <taxon>Liliopsida</taxon>
        <taxon>Asparagales</taxon>
        <taxon>Orchidaceae</taxon>
        <taxon>Vanilloideae</taxon>
        <taxon>Vanilleae</taxon>
        <taxon>Vanilla</taxon>
    </lineage>
</organism>
<evidence type="ECO:0000313" key="1">
    <source>
        <dbReference type="EMBL" id="KAG0465382.1"/>
    </source>
</evidence>
<comment type="caution">
    <text evidence="1">The sequence shown here is derived from an EMBL/GenBank/DDBJ whole genome shotgun (WGS) entry which is preliminary data.</text>
</comment>
<proteinExistence type="predicted"/>
<dbReference type="AlphaFoldDB" id="A0A835UKV2"/>
<gene>
    <name evidence="1" type="ORF">HPP92_019546</name>
</gene>
<protein>
    <submittedName>
        <fullName evidence="1">Uncharacterized protein</fullName>
    </submittedName>
</protein>
<name>A0A835UKV2_VANPL</name>
<reference evidence="1 2" key="1">
    <citation type="journal article" date="2020" name="Nat. Food">
        <title>A phased Vanilla planifolia genome enables genetic improvement of flavour and production.</title>
        <authorList>
            <person name="Hasing T."/>
            <person name="Tang H."/>
            <person name="Brym M."/>
            <person name="Khazi F."/>
            <person name="Huang T."/>
            <person name="Chambers A.H."/>
        </authorList>
    </citation>
    <scope>NUCLEOTIDE SEQUENCE [LARGE SCALE GENOMIC DNA]</scope>
    <source>
        <tissue evidence="1">Leaf</tissue>
    </source>
</reference>
<accession>A0A835UKV2</accession>
<dbReference type="Proteomes" id="UP000639772">
    <property type="component" value="Chromosome 10"/>
</dbReference>